<protein>
    <submittedName>
        <fullName evidence="1">Uncharacterized protein</fullName>
    </submittedName>
</protein>
<organism evidence="1 2">
    <name type="scientific">Sphaerobolus stellatus (strain SS14)</name>
    <dbReference type="NCBI Taxonomy" id="990650"/>
    <lineage>
        <taxon>Eukaryota</taxon>
        <taxon>Fungi</taxon>
        <taxon>Dikarya</taxon>
        <taxon>Basidiomycota</taxon>
        <taxon>Agaricomycotina</taxon>
        <taxon>Agaricomycetes</taxon>
        <taxon>Phallomycetidae</taxon>
        <taxon>Geastrales</taxon>
        <taxon>Sphaerobolaceae</taxon>
        <taxon>Sphaerobolus</taxon>
    </lineage>
</organism>
<gene>
    <name evidence="1" type="ORF">M422DRAFT_177345</name>
</gene>
<keyword evidence="2" id="KW-1185">Reference proteome</keyword>
<name>A0A0C9VKF2_SPHS4</name>
<dbReference type="Proteomes" id="UP000054279">
    <property type="component" value="Unassembled WGS sequence"/>
</dbReference>
<dbReference type="HOGENOM" id="CLU_2428482_0_0_1"/>
<evidence type="ECO:0000313" key="1">
    <source>
        <dbReference type="EMBL" id="KIJ37901.1"/>
    </source>
</evidence>
<sequence>MVLQHQCFGDPADIHKAVDIHRQAATLGTNSHTRKAQYLSNFGVSLDSKCKFFGEGLDLENAILAHPEAVDLTSTDDVALPGRLSNFGICL</sequence>
<evidence type="ECO:0000313" key="2">
    <source>
        <dbReference type="Proteomes" id="UP000054279"/>
    </source>
</evidence>
<dbReference type="EMBL" id="KN837165">
    <property type="protein sequence ID" value="KIJ37901.1"/>
    <property type="molecule type" value="Genomic_DNA"/>
</dbReference>
<dbReference type="AlphaFoldDB" id="A0A0C9VKF2"/>
<proteinExistence type="predicted"/>
<dbReference type="OrthoDB" id="3259646at2759"/>
<reference evidence="1 2" key="1">
    <citation type="submission" date="2014-06" db="EMBL/GenBank/DDBJ databases">
        <title>Evolutionary Origins and Diversification of the Mycorrhizal Mutualists.</title>
        <authorList>
            <consortium name="DOE Joint Genome Institute"/>
            <consortium name="Mycorrhizal Genomics Consortium"/>
            <person name="Kohler A."/>
            <person name="Kuo A."/>
            <person name="Nagy L.G."/>
            <person name="Floudas D."/>
            <person name="Copeland A."/>
            <person name="Barry K.W."/>
            <person name="Cichocki N."/>
            <person name="Veneault-Fourrey C."/>
            <person name="LaButti K."/>
            <person name="Lindquist E.A."/>
            <person name="Lipzen A."/>
            <person name="Lundell T."/>
            <person name="Morin E."/>
            <person name="Murat C."/>
            <person name="Riley R."/>
            <person name="Ohm R."/>
            <person name="Sun H."/>
            <person name="Tunlid A."/>
            <person name="Henrissat B."/>
            <person name="Grigoriev I.V."/>
            <person name="Hibbett D.S."/>
            <person name="Martin F."/>
        </authorList>
    </citation>
    <scope>NUCLEOTIDE SEQUENCE [LARGE SCALE GENOMIC DNA]</scope>
    <source>
        <strain evidence="1 2">SS14</strain>
    </source>
</reference>
<accession>A0A0C9VKF2</accession>